<evidence type="ECO:0008006" key="10">
    <source>
        <dbReference type="Google" id="ProtNLM"/>
    </source>
</evidence>
<dbReference type="SUPFAM" id="SSF48452">
    <property type="entry name" value="TPR-like"/>
    <property type="match status" value="1"/>
</dbReference>
<evidence type="ECO:0000313" key="9">
    <source>
        <dbReference type="Proteomes" id="UP000192277"/>
    </source>
</evidence>
<evidence type="ECO:0000256" key="3">
    <source>
        <dbReference type="ARBA" id="ARBA00022729"/>
    </source>
</evidence>
<dbReference type="RefSeq" id="WP_014219317.1">
    <property type="nucleotide sequence ID" value="NZ_LWBO01000007.1"/>
</dbReference>
<keyword evidence="3" id="KW-0732">Signal</keyword>
<keyword evidence="4" id="KW-0472">Membrane</keyword>
<dbReference type="Pfam" id="PF14322">
    <property type="entry name" value="SusD-like_3"/>
    <property type="match status" value="1"/>
</dbReference>
<dbReference type="InterPro" id="IPR012944">
    <property type="entry name" value="SusD_RagB_dom"/>
</dbReference>
<evidence type="ECO:0000256" key="1">
    <source>
        <dbReference type="ARBA" id="ARBA00004442"/>
    </source>
</evidence>
<comment type="similarity">
    <text evidence="2">Belongs to the SusD family.</text>
</comment>
<name>A0ABX3NYP4_9BACT</name>
<keyword evidence="5" id="KW-0998">Cell outer membrane</keyword>
<dbReference type="Proteomes" id="UP000192277">
    <property type="component" value="Unassembled WGS sequence"/>
</dbReference>
<comment type="caution">
    <text evidence="8">The sequence shown here is derived from an EMBL/GenBank/DDBJ whole genome shotgun (WGS) entry which is preliminary data.</text>
</comment>
<reference evidence="8 9" key="1">
    <citation type="submission" date="2016-04" db="EMBL/GenBank/DDBJ databases">
        <authorList>
            <person name="Chen L."/>
            <person name="Zhuang W."/>
            <person name="Wang G."/>
        </authorList>
    </citation>
    <scope>NUCLEOTIDE SEQUENCE [LARGE SCALE GENOMIC DNA]</scope>
    <source>
        <strain evidence="9">GR20</strain>
    </source>
</reference>
<evidence type="ECO:0000256" key="5">
    <source>
        <dbReference type="ARBA" id="ARBA00023237"/>
    </source>
</evidence>
<organism evidence="8 9">
    <name type="scientific">Niastella koreensis</name>
    <dbReference type="NCBI Taxonomy" id="354356"/>
    <lineage>
        <taxon>Bacteria</taxon>
        <taxon>Pseudomonadati</taxon>
        <taxon>Bacteroidota</taxon>
        <taxon>Chitinophagia</taxon>
        <taxon>Chitinophagales</taxon>
        <taxon>Chitinophagaceae</taxon>
        <taxon>Niastella</taxon>
    </lineage>
</organism>
<feature type="domain" description="RagB/SusD" evidence="6">
    <location>
        <begin position="335"/>
        <end position="456"/>
    </location>
</feature>
<dbReference type="InterPro" id="IPR011990">
    <property type="entry name" value="TPR-like_helical_dom_sf"/>
</dbReference>
<dbReference type="Gene3D" id="1.25.40.900">
    <property type="match status" value="1"/>
</dbReference>
<gene>
    <name evidence="8" type="ORF">A4D02_26565</name>
</gene>
<accession>A0ABX3NYP4</accession>
<evidence type="ECO:0000313" key="8">
    <source>
        <dbReference type="EMBL" id="OQP50006.1"/>
    </source>
</evidence>
<dbReference type="Pfam" id="PF07980">
    <property type="entry name" value="SusD_RagB"/>
    <property type="match status" value="1"/>
</dbReference>
<evidence type="ECO:0000256" key="4">
    <source>
        <dbReference type="ARBA" id="ARBA00023136"/>
    </source>
</evidence>
<protein>
    <recommendedName>
        <fullName evidence="10">RagB/SusD domain-containing protein</fullName>
    </recommendedName>
</protein>
<keyword evidence="9" id="KW-1185">Reference proteome</keyword>
<feature type="domain" description="SusD-like N-terminal" evidence="7">
    <location>
        <begin position="63"/>
        <end position="225"/>
    </location>
</feature>
<dbReference type="Gene3D" id="1.25.40.390">
    <property type="match status" value="1"/>
</dbReference>
<dbReference type="EMBL" id="LWBO01000007">
    <property type="protein sequence ID" value="OQP50006.1"/>
    <property type="molecule type" value="Genomic_DNA"/>
</dbReference>
<evidence type="ECO:0000259" key="6">
    <source>
        <dbReference type="Pfam" id="PF07980"/>
    </source>
</evidence>
<evidence type="ECO:0000259" key="7">
    <source>
        <dbReference type="Pfam" id="PF14322"/>
    </source>
</evidence>
<evidence type="ECO:0000256" key="2">
    <source>
        <dbReference type="ARBA" id="ARBA00006275"/>
    </source>
</evidence>
<dbReference type="Gene3D" id="2.20.20.130">
    <property type="match status" value="1"/>
</dbReference>
<sequence length="457" mass="51132">MKYTVAIILIVLQITACQKKDLLTEKQGTALIVPTTPGDMQGLLDNEDVFGPTTSLNFICADEFYFTDAALTGMKQSIANAYRYQRFNFEDDEVVPDWNNAYTQAYYTNNVLAGIKKLRGSIDDKILNPLEGDAYFKRSFAFFNVAQVFALPYNAATAAEATGIPLRLTIDPDEGLKRRTIEVTYDTIINDLLKAVDLLPPAIDQLHRNRSCKPAAYALLARVYLSMGAWGQALSAAKNSLAGYDSLIDFNAVIANATLLVSATNAETLYQSKMPSDDDVLYDAIVNRQALVEPTLLALYKTGDLRRTVFFTRSSTAGFKPGYYGKIEPFTGLGVAELYLIMAECLARQGDVNNAMYYLNKLLKSRWKAGQYISYTAASPEDALNVILQERRKELVFRGLRYTDVRRLNQTPQSHSLLRTVQGNTYELPPNDLKFALPIPEQVLRLSKNSQIKQNEY</sequence>
<comment type="subcellular location">
    <subcellularLocation>
        <location evidence="1">Cell outer membrane</location>
    </subcellularLocation>
</comment>
<proteinExistence type="inferred from homology"/>
<dbReference type="InterPro" id="IPR033985">
    <property type="entry name" value="SusD-like_N"/>
</dbReference>